<proteinExistence type="predicted"/>
<feature type="transmembrane region" description="Helical" evidence="1">
    <location>
        <begin position="25"/>
        <end position="46"/>
    </location>
</feature>
<dbReference type="RefSeq" id="WP_213680811.1">
    <property type="nucleotide sequence ID" value="NZ_CP074572.1"/>
</dbReference>
<name>A0ABX8DBF4_9GAMM</name>
<evidence type="ECO:0000256" key="1">
    <source>
        <dbReference type="SAM" id="Phobius"/>
    </source>
</evidence>
<sequence>MKSWGVTPQALSQPPCQMGMMRHRLLGEAISGAALASTLALAPNMFPTSDDQY</sequence>
<keyword evidence="1" id="KW-0472">Membrane</keyword>
<evidence type="ECO:0000313" key="2">
    <source>
        <dbReference type="EMBL" id="QVK22154.1"/>
    </source>
</evidence>
<dbReference type="Proteomes" id="UP000676428">
    <property type="component" value="Chromosome"/>
</dbReference>
<gene>
    <name evidence="2" type="ORF">KHX94_11980</name>
</gene>
<protein>
    <submittedName>
        <fullName evidence="2">Uncharacterized protein</fullName>
    </submittedName>
</protein>
<keyword evidence="1" id="KW-0812">Transmembrane</keyword>
<keyword evidence="1" id="KW-1133">Transmembrane helix</keyword>
<accession>A0ABX8DBF4</accession>
<keyword evidence="3" id="KW-1185">Reference proteome</keyword>
<evidence type="ECO:0000313" key="3">
    <source>
        <dbReference type="Proteomes" id="UP000676428"/>
    </source>
</evidence>
<reference evidence="2 3" key="1">
    <citation type="journal article" date="2012" name="Int. J. Syst. Evol. Microbiol.">
        <title>Shewanella dokdonensis sp. nov., isolated from seawater.</title>
        <authorList>
            <person name="Sung H.R."/>
            <person name="Yoon J.H."/>
            <person name="Ghim S.Y."/>
        </authorList>
    </citation>
    <scope>NUCLEOTIDE SEQUENCE [LARGE SCALE GENOMIC DNA]</scope>
    <source>
        <strain evidence="2 3">DSM 23626</strain>
    </source>
</reference>
<dbReference type="EMBL" id="CP074572">
    <property type="protein sequence ID" value="QVK22154.1"/>
    <property type="molecule type" value="Genomic_DNA"/>
</dbReference>
<organism evidence="2 3">
    <name type="scientific">Shewanella dokdonensis</name>
    <dbReference type="NCBI Taxonomy" id="712036"/>
    <lineage>
        <taxon>Bacteria</taxon>
        <taxon>Pseudomonadati</taxon>
        <taxon>Pseudomonadota</taxon>
        <taxon>Gammaproteobacteria</taxon>
        <taxon>Alteromonadales</taxon>
        <taxon>Shewanellaceae</taxon>
        <taxon>Shewanella</taxon>
    </lineage>
</organism>